<reference evidence="1" key="1">
    <citation type="journal article" date="2011" name="PLoS ONE">
        <title>The entomopathogenic bacterial endosymbionts xenorhabdus and photorhabdus: convergent lifestyles from divergent genomes.</title>
        <authorList>
            <person name="Chaston J.M."/>
            <person name="Suen G."/>
            <person name="Tucker S.L."/>
            <person name="Andersen A.W."/>
            <person name="Bhasin A."/>
            <person name="Bode E."/>
            <person name="Bode H.B."/>
            <person name="Brachmann A.O."/>
            <person name="Cowles C.E."/>
            <person name="Cowles K.N."/>
            <person name="Darby C."/>
            <person name="de Leon L."/>
            <person name="Drace K."/>
            <person name="Du Z."/>
            <person name="Givaudan A."/>
            <person name="Herbert Tran E.E."/>
            <person name="Jewell K.A."/>
            <person name="Knack J.J."/>
            <person name="Krasomil-Osterfeld K.C."/>
            <person name="Kukor R."/>
            <person name="Lanois A."/>
            <person name="Latreille P."/>
            <person name="Leimgruber N.K."/>
            <person name="Lipke C.M."/>
            <person name="Liu R."/>
            <person name="Lu X."/>
            <person name="Martens E.C."/>
            <person name="Marri P.R."/>
            <person name="Medigue C."/>
            <person name="Menard M.L."/>
            <person name="Miller N.M."/>
            <person name="Morales-Soto N."/>
            <person name="Norton S."/>
            <person name="Ogier J.C."/>
            <person name="Orchard S.S."/>
            <person name="Park D."/>
            <person name="Park Y."/>
            <person name="Qurollo B.A."/>
            <person name="Sugar D.R."/>
            <person name="Richards G.R."/>
            <person name="Rouy Z."/>
            <person name="Slominski B."/>
            <person name="Slominski K."/>
            <person name="Snyder H."/>
            <person name="Tjaden B.C."/>
            <person name="van der Hoeven R."/>
            <person name="Welch R.D."/>
            <person name="Wheeler C."/>
            <person name="Xiang B."/>
            <person name="Barbazuk B."/>
            <person name="Gaudriault S."/>
            <person name="Goodner B."/>
            <person name="Slater S.C."/>
            <person name="Forst S."/>
            <person name="Goldman B.S."/>
            <person name="Goodrich-Blair H."/>
        </authorList>
    </citation>
    <scope>NUCLEOTIDE SEQUENCE [LARGE SCALE GENOMIC DNA]</scope>
    <source>
        <strain evidence="1">SS-2004</strain>
    </source>
</reference>
<proteinExistence type="predicted"/>
<organism evidence="1 2">
    <name type="scientific">Xenorhabdus bovienii (strain SS-2004)</name>
    <name type="common">Xenorhabdus nematophila subsp. bovienii</name>
    <dbReference type="NCBI Taxonomy" id="406818"/>
    <lineage>
        <taxon>Bacteria</taxon>
        <taxon>Pseudomonadati</taxon>
        <taxon>Pseudomonadota</taxon>
        <taxon>Gammaproteobacteria</taxon>
        <taxon>Enterobacterales</taxon>
        <taxon>Morganellaceae</taxon>
        <taxon>Xenorhabdus</taxon>
    </lineage>
</organism>
<accession>D3UWW8</accession>
<protein>
    <submittedName>
        <fullName evidence="1">Uncharacterized protein</fullName>
    </submittedName>
</protein>
<name>D3UWW8_XENBS</name>
<evidence type="ECO:0000313" key="1">
    <source>
        <dbReference type="EMBL" id="CBJ79953.1"/>
    </source>
</evidence>
<dbReference type="HOGENOM" id="CLU_3241616_0_0_6"/>
<dbReference type="STRING" id="406818.XBJ1_0812"/>
<gene>
    <name evidence="1" type="ordered locus">XBJ1_0812</name>
</gene>
<dbReference type="EMBL" id="FN667741">
    <property type="protein sequence ID" value="CBJ79953.1"/>
    <property type="molecule type" value="Genomic_DNA"/>
</dbReference>
<evidence type="ECO:0000313" key="2">
    <source>
        <dbReference type="Proteomes" id="UP000002045"/>
    </source>
</evidence>
<dbReference type="KEGG" id="xbo:XBJ1_0812"/>
<sequence>MIFHSHRQAYSIIYATARQINSNIESLRKLVRRLRKDDKIMRK</sequence>
<dbReference type="AlphaFoldDB" id="D3UWW8"/>
<dbReference type="Proteomes" id="UP000002045">
    <property type="component" value="Chromosome"/>
</dbReference>